<dbReference type="RefSeq" id="WP_185673804.1">
    <property type="nucleotide sequence ID" value="NZ_JACHVB010000011.1"/>
</dbReference>
<name>A0A842H9I9_9BACT</name>
<reference evidence="1 2" key="1">
    <citation type="submission" date="2020-07" db="EMBL/GenBank/DDBJ databases">
        <authorList>
            <person name="Feng X."/>
        </authorList>
    </citation>
    <scope>NUCLEOTIDE SEQUENCE [LARGE SCALE GENOMIC DNA]</scope>
    <source>
        <strain evidence="1 2">JCM31066</strain>
    </source>
</reference>
<evidence type="ECO:0000313" key="2">
    <source>
        <dbReference type="Proteomes" id="UP000546464"/>
    </source>
</evidence>
<accession>A0A842H9I9</accession>
<protein>
    <recommendedName>
        <fullName evidence="3">DUF3168 domain-containing protein</fullName>
    </recommendedName>
</protein>
<evidence type="ECO:0008006" key="3">
    <source>
        <dbReference type="Google" id="ProtNLM"/>
    </source>
</evidence>
<sequence length="144" mass="15820">MKLSEVIPAVTAQLRTDAFLTELEIIANISADHNRRLESALKEKGLCLVLVQSSGYASKADSPRLLLHNEVVVSVLENPTQSKTGENALQVAERVLEALHQASWATERGLRHVLQVDTPAYEAGPLDSGLILYFCNFQVKTIQP</sequence>
<proteinExistence type="predicted"/>
<dbReference type="AlphaFoldDB" id="A0A842H9I9"/>
<evidence type="ECO:0000313" key="1">
    <source>
        <dbReference type="EMBL" id="MBC2592789.1"/>
    </source>
</evidence>
<dbReference type="EMBL" id="JACHVB010000011">
    <property type="protein sequence ID" value="MBC2592789.1"/>
    <property type="molecule type" value="Genomic_DNA"/>
</dbReference>
<dbReference type="Proteomes" id="UP000546464">
    <property type="component" value="Unassembled WGS sequence"/>
</dbReference>
<keyword evidence="2" id="KW-1185">Reference proteome</keyword>
<comment type="caution">
    <text evidence="1">The sequence shown here is derived from an EMBL/GenBank/DDBJ whole genome shotgun (WGS) entry which is preliminary data.</text>
</comment>
<gene>
    <name evidence="1" type="ORF">H5P28_00800</name>
</gene>
<organism evidence="1 2">
    <name type="scientific">Ruficoccus amylovorans</name>
    <dbReference type="NCBI Taxonomy" id="1804625"/>
    <lineage>
        <taxon>Bacteria</taxon>
        <taxon>Pseudomonadati</taxon>
        <taxon>Verrucomicrobiota</taxon>
        <taxon>Opitutia</taxon>
        <taxon>Puniceicoccales</taxon>
        <taxon>Cerasicoccaceae</taxon>
        <taxon>Ruficoccus</taxon>
    </lineage>
</organism>